<evidence type="ECO:0000313" key="2">
    <source>
        <dbReference type="EMBL" id="KGN78526.1"/>
    </source>
</evidence>
<protein>
    <submittedName>
        <fullName evidence="2">Uncharacterized protein</fullName>
    </submittedName>
</protein>
<comment type="caution">
    <text evidence="2">The sequence shown here is derived from an EMBL/GenBank/DDBJ whole genome shotgun (WGS) entry which is preliminary data.</text>
</comment>
<feature type="transmembrane region" description="Helical" evidence="1">
    <location>
        <begin position="34"/>
        <end position="55"/>
    </location>
</feature>
<reference evidence="2 3" key="1">
    <citation type="submission" date="2014-08" db="EMBL/GenBank/DDBJ databases">
        <title>Porphyromonas cangingivalis strain:COT-109_OH1386 Genome sequencing.</title>
        <authorList>
            <person name="Wallis C."/>
            <person name="Deusch O."/>
            <person name="O'Flynn C."/>
            <person name="Davis I."/>
            <person name="Jospin G."/>
            <person name="Darling A.E."/>
            <person name="Coil D.A."/>
            <person name="Alexiev A."/>
            <person name="Horsfall A."/>
            <person name="Kirkwood N."/>
            <person name="Harris S."/>
            <person name="Eisen J.A."/>
        </authorList>
    </citation>
    <scope>NUCLEOTIDE SEQUENCE [LARGE SCALE GENOMIC DNA]</scope>
    <source>
        <strain evidence="3">COT-109 OH1386</strain>
    </source>
</reference>
<keyword evidence="1" id="KW-0812">Transmembrane</keyword>
<keyword evidence="1" id="KW-0472">Membrane</keyword>
<proteinExistence type="predicted"/>
<gene>
    <name evidence="2" type="ORF">HQ35_09945</name>
</gene>
<dbReference type="EMBL" id="JQJD01000060">
    <property type="protein sequence ID" value="KGN78526.1"/>
    <property type="molecule type" value="Genomic_DNA"/>
</dbReference>
<sequence>MKILNKAFWTLIVIVVIALLFLVAKGIIWISSAILKIAVLVVLALVAIGILFFVWRKGGSND</sequence>
<dbReference type="STRING" id="36874.HQ34_06515"/>
<accession>A0A099WUE0</accession>
<feature type="transmembrane region" description="Helical" evidence="1">
    <location>
        <begin position="7"/>
        <end position="28"/>
    </location>
</feature>
<evidence type="ECO:0000313" key="3">
    <source>
        <dbReference type="Proteomes" id="UP000030125"/>
    </source>
</evidence>
<dbReference type="Proteomes" id="UP000030125">
    <property type="component" value="Unassembled WGS sequence"/>
</dbReference>
<organism evidence="2 3">
    <name type="scientific">Porphyromonas cangingivalis</name>
    <dbReference type="NCBI Taxonomy" id="36874"/>
    <lineage>
        <taxon>Bacteria</taxon>
        <taxon>Pseudomonadati</taxon>
        <taxon>Bacteroidota</taxon>
        <taxon>Bacteroidia</taxon>
        <taxon>Bacteroidales</taxon>
        <taxon>Porphyromonadaceae</taxon>
        <taxon>Porphyromonas</taxon>
    </lineage>
</organism>
<dbReference type="RefSeq" id="WP_036847193.1">
    <property type="nucleotide sequence ID" value="NZ_CALTZT010000159.1"/>
</dbReference>
<keyword evidence="1" id="KW-1133">Transmembrane helix</keyword>
<dbReference type="AlphaFoldDB" id="A0A099WUE0"/>
<name>A0A099WUE0_PORCN</name>
<evidence type="ECO:0000256" key="1">
    <source>
        <dbReference type="SAM" id="Phobius"/>
    </source>
</evidence>
<keyword evidence="3" id="KW-1185">Reference proteome</keyword>